<dbReference type="InterPro" id="IPR027417">
    <property type="entry name" value="P-loop_NTPase"/>
</dbReference>
<dbReference type="CDD" id="cd18579">
    <property type="entry name" value="ABC_6TM_ABCC_D1"/>
    <property type="match status" value="1"/>
</dbReference>
<evidence type="ECO:0000256" key="3">
    <source>
        <dbReference type="ARBA" id="ARBA00022448"/>
    </source>
</evidence>
<dbReference type="CDD" id="cd18603">
    <property type="entry name" value="ABC_6TM_MRP1_2_3_6_D2_like"/>
    <property type="match status" value="1"/>
</dbReference>
<feature type="domain" description="ABC transmembrane type-1" evidence="13">
    <location>
        <begin position="798"/>
        <end position="1076"/>
    </location>
</feature>
<evidence type="ECO:0000256" key="5">
    <source>
        <dbReference type="ARBA" id="ARBA00022741"/>
    </source>
</evidence>
<keyword evidence="7 11" id="KW-1133">Transmembrane helix</keyword>
<dbReference type="CDD" id="cd03244">
    <property type="entry name" value="ABCC_MRP_domain2"/>
    <property type="match status" value="1"/>
</dbReference>
<comment type="similarity">
    <text evidence="2">Belongs to the ABC transporter superfamily. ABCC family. Conjugate transporter (TC 3.A.1.208) subfamily.</text>
</comment>
<evidence type="ECO:0008006" key="15">
    <source>
        <dbReference type="Google" id="ProtNLM"/>
    </source>
</evidence>
<dbReference type="InterPro" id="IPR003439">
    <property type="entry name" value="ABC_transporter-like_ATP-bd"/>
</dbReference>
<dbReference type="FunFam" id="1.20.1560.10:FF:000082">
    <property type="entry name" value="ABC transporter, multidrug resistance associated protein"/>
    <property type="match status" value="1"/>
</dbReference>
<feature type="domain" description="ABC transporter" evidence="12">
    <location>
        <begin position="1116"/>
        <end position="1350"/>
    </location>
</feature>
<feature type="transmembrane region" description="Helical" evidence="11">
    <location>
        <begin position="783"/>
        <end position="806"/>
    </location>
</feature>
<accession>A0A1D1ZZ46</accession>
<dbReference type="SUPFAM" id="SSF52540">
    <property type="entry name" value="P-loop containing nucleoside triphosphate hydrolases"/>
    <property type="match status" value="2"/>
</dbReference>
<dbReference type="FunFam" id="3.40.50.300:FF:000630">
    <property type="entry name" value="ATP-binding cassette (ABC) transporter, putative"/>
    <property type="match status" value="1"/>
</dbReference>
<keyword evidence="9" id="KW-0325">Glycoprotein</keyword>
<evidence type="ECO:0000259" key="12">
    <source>
        <dbReference type="PROSITE" id="PS50893"/>
    </source>
</evidence>
<dbReference type="PANTHER" id="PTHR24223:SF453">
    <property type="entry name" value="ABC TRANSPORTER"/>
    <property type="match status" value="1"/>
</dbReference>
<organism evidence="14">
    <name type="scientific">Auxenochlorella protothecoides</name>
    <name type="common">Green microalga</name>
    <name type="synonym">Chlorella protothecoides</name>
    <dbReference type="NCBI Taxonomy" id="3075"/>
    <lineage>
        <taxon>Eukaryota</taxon>
        <taxon>Viridiplantae</taxon>
        <taxon>Chlorophyta</taxon>
        <taxon>core chlorophytes</taxon>
        <taxon>Trebouxiophyceae</taxon>
        <taxon>Chlorellales</taxon>
        <taxon>Chlorellaceae</taxon>
        <taxon>Auxenochlorella</taxon>
    </lineage>
</organism>
<evidence type="ECO:0000256" key="4">
    <source>
        <dbReference type="ARBA" id="ARBA00022692"/>
    </source>
</evidence>
<evidence type="ECO:0000256" key="9">
    <source>
        <dbReference type="ARBA" id="ARBA00023180"/>
    </source>
</evidence>
<dbReference type="InterPro" id="IPR050173">
    <property type="entry name" value="ABC_transporter_C-like"/>
</dbReference>
<protein>
    <recommendedName>
        <fullName evidence="15">Multidrug resistance-associated protein 1</fullName>
    </recommendedName>
</protein>
<dbReference type="EMBL" id="GDKF01006396">
    <property type="protein sequence ID" value="JAT72226.1"/>
    <property type="molecule type" value="Transcribed_RNA"/>
</dbReference>
<dbReference type="Pfam" id="PF00664">
    <property type="entry name" value="ABC_membrane"/>
    <property type="match status" value="2"/>
</dbReference>
<dbReference type="FunFam" id="1.20.1560.10:FF:000010">
    <property type="entry name" value="Multidrug resistance-associated ABC transporter"/>
    <property type="match status" value="1"/>
</dbReference>
<dbReference type="SMART" id="SM00382">
    <property type="entry name" value="AAA"/>
    <property type="match status" value="2"/>
</dbReference>
<feature type="transmembrane region" description="Helical" evidence="11">
    <location>
        <begin position="923"/>
        <end position="951"/>
    </location>
</feature>
<feature type="transmembrane region" description="Helical" evidence="11">
    <location>
        <begin position="838"/>
        <end position="864"/>
    </location>
</feature>
<reference evidence="14" key="1">
    <citation type="submission" date="2015-08" db="EMBL/GenBank/DDBJ databases">
        <authorList>
            <person name="Babu N.S."/>
            <person name="Beckwith C.J."/>
            <person name="Beseler K.G."/>
            <person name="Brison A."/>
            <person name="Carone J.V."/>
            <person name="Caskin T.P."/>
            <person name="Diamond M."/>
            <person name="Durham M.E."/>
            <person name="Foxe J.M."/>
            <person name="Go M."/>
            <person name="Henderson B.A."/>
            <person name="Jones I.B."/>
            <person name="McGettigan J.A."/>
            <person name="Micheletti S.J."/>
            <person name="Nasrallah M.E."/>
            <person name="Ortiz D."/>
            <person name="Piller C.R."/>
            <person name="Privatt S.R."/>
            <person name="Schneider S.L."/>
            <person name="Sharp S."/>
            <person name="Smith T.C."/>
            <person name="Stanton J.D."/>
            <person name="Ullery H.E."/>
            <person name="Wilson R.J."/>
            <person name="Serrano M.G."/>
            <person name="Buck G."/>
            <person name="Lee V."/>
            <person name="Wang Y."/>
            <person name="Carvalho R."/>
            <person name="Voegtly L."/>
            <person name="Shi R."/>
            <person name="Duckworth R."/>
            <person name="Johnson A."/>
            <person name="Loviza R."/>
            <person name="Walstead R."/>
            <person name="Shah Z."/>
            <person name="Kiflezghi M."/>
            <person name="Wade K."/>
            <person name="Ball S.L."/>
            <person name="Bradley K.W."/>
            <person name="Asai D.J."/>
            <person name="Bowman C.A."/>
            <person name="Russell D.A."/>
            <person name="Pope W.H."/>
            <person name="Jacobs-Sera D."/>
            <person name="Hendrix R.W."/>
            <person name="Hatfull G.F."/>
        </authorList>
    </citation>
    <scope>NUCLEOTIDE SEQUENCE</scope>
</reference>
<dbReference type="Pfam" id="PF00005">
    <property type="entry name" value="ABC_tran"/>
    <property type="match status" value="2"/>
</dbReference>
<keyword evidence="5" id="KW-0547">Nucleotide-binding</keyword>
<feature type="transmembrane region" description="Helical" evidence="11">
    <location>
        <begin position="343"/>
        <end position="368"/>
    </location>
</feature>
<feature type="domain" description="ABC transporter" evidence="12">
    <location>
        <begin position="447"/>
        <end position="668"/>
    </location>
</feature>
<keyword evidence="6" id="KW-0067">ATP-binding</keyword>
<dbReference type="InterPro" id="IPR011527">
    <property type="entry name" value="ABC1_TM_dom"/>
</dbReference>
<dbReference type="GO" id="GO:0005524">
    <property type="term" value="F:ATP binding"/>
    <property type="evidence" value="ECO:0007669"/>
    <property type="project" value="UniProtKB-KW"/>
</dbReference>
<sequence length="1360" mass="145454">MYGFDVEGGPVKVPVSQNEPTSWWRWLRRDPAYSALGAEEATSATGGAWCPEQGAGLVSRLLFTWVDPLLAKGLHKSLDAEDLWGTMPEDAAGEVAAAFQWHLASTASSSAQPHGRVHAALWRCYRGRLLWSGVVKLLHDCVMLASPVLLQRLLVHVQQRGSPWIGLLLALGLAGTSLLQTLLVNVYFHSLYRLCAHLKCSLVDMLYRKSLRISCGARSELGAGVVNNLQSNDAAKLWQLPQYLHMVWSGPFQILCVMGLLMRVIGVVSAVTGLAVTVALIPLLTLLGKKLASIRKESMTLTDARVKLCTEVLTGIKAIKLYAWEEPYRLLITDLRQQELAQILWSGLLNTVNSLVFQGAPIIITIVAFMTYTLLGHTLSADVAFPAIALFNLLRFPIIMFPRQITDLINCGVAIRRIQTFMEAGEVAQAGPDAPLDAGPPEATPVVQASHASFSWDAKCEPLLHDICLEVNKGQLAIVVGPVGSGKSSLLAALLNEMVRLQGTSSVRGRVAYTAQEPWIQNASLEKNVTLGGARTAAYDAAVAACALGQDVAALPAGDATEIGEKGVNLSGGQRHRVALARACFADADVYLLDDPLSAVDAHVGRHLLSSCICGLLAGKTRVLVTHQLQYLPAADVVIVLQDGRITHTGPYAALLAAGVDFHQFERQARAAEAAGSAGVGPPLPEPRHAADFDQSTVPGEGEPGLVDVVMEDPAPQGAAAVAEAACVVVSAGQARPAAAQPAEGLPAPKPGLAVTGRNAAQAGNRTTDVEQRAVGRVDRGLYLRYFAAWGAWWWLPLAMLGLSVADKGMQAAQSWWLSLWSVDIVAPHSAHTANYYLVVYAALGSASLLVQLASGLCLVWGAIRAARTLQDDLLTRVLRLPMSFFDSQPTGRLLNRFTRDTEAVDVQLPDSVRSFTSCAVSVLWCLVLVVAVSPAIMAMLVPLALAYLWVQARFIATSREIKRLDSVAMSPIYSHFLETLSGLVTVRAFRQQDAFARSNCVMLDASNRAWWPSQVVNRWLSVRLELLGTSVVFGAALFAAVLQPHSAGLAGLAITSALQATGLMSWAVRQTTEMEISMNSVERLLEYASFEIEAPAVIEGRRPLPGWPTQGALAVEGLSVRYRPSLPPVLHDVSFSLPAGSKLGIAGRTGCGKSTLMLAMYRLVEPCAGRIVLDGIDVASIGLFDLRSRLALVPQDPVIFTGTIRSNLDPFGTAGADDQRLWDALAQSGLERAVRGMPAGLDSGVSEGGGSLSQGQRQLLALARALLRHTRVLVLDEATSNVDTATDSMVQGTIARAFASCTVLTIAHRLHTIMRSDAILVLDAGRVAEFGTPGDLMRQPGSAFRGLVTETEQGGKVGA</sequence>
<dbReference type="PROSITE" id="PS00211">
    <property type="entry name" value="ABC_TRANSPORTER_1"/>
    <property type="match status" value="1"/>
</dbReference>
<dbReference type="PROSITE" id="PS50929">
    <property type="entry name" value="ABC_TM1F"/>
    <property type="match status" value="2"/>
</dbReference>
<evidence type="ECO:0000256" key="1">
    <source>
        <dbReference type="ARBA" id="ARBA00004141"/>
    </source>
</evidence>
<feature type="domain" description="ABC transmembrane type-1" evidence="13">
    <location>
        <begin position="130"/>
        <end position="410"/>
    </location>
</feature>
<feature type="transmembrane region" description="Helical" evidence="11">
    <location>
        <begin position="267"/>
        <end position="287"/>
    </location>
</feature>
<gene>
    <name evidence="14" type="ORF">g.21803</name>
</gene>
<dbReference type="PROSITE" id="PS50893">
    <property type="entry name" value="ABC_TRANSPORTER_2"/>
    <property type="match status" value="2"/>
</dbReference>
<evidence type="ECO:0000256" key="11">
    <source>
        <dbReference type="SAM" id="Phobius"/>
    </source>
</evidence>
<dbReference type="Gene3D" id="1.20.1560.10">
    <property type="entry name" value="ABC transporter type 1, transmembrane domain"/>
    <property type="match status" value="2"/>
</dbReference>
<dbReference type="GO" id="GO:0016020">
    <property type="term" value="C:membrane"/>
    <property type="evidence" value="ECO:0007669"/>
    <property type="project" value="UniProtKB-SubCell"/>
</dbReference>
<evidence type="ECO:0000259" key="13">
    <source>
        <dbReference type="PROSITE" id="PS50929"/>
    </source>
</evidence>
<dbReference type="InterPro" id="IPR044746">
    <property type="entry name" value="ABCC_6TM_D1"/>
</dbReference>
<dbReference type="SUPFAM" id="SSF90123">
    <property type="entry name" value="ABC transporter transmembrane region"/>
    <property type="match status" value="2"/>
</dbReference>
<proteinExistence type="inferred from homology"/>
<evidence type="ECO:0000256" key="2">
    <source>
        <dbReference type="ARBA" id="ARBA00009726"/>
    </source>
</evidence>
<dbReference type="InterPro" id="IPR017871">
    <property type="entry name" value="ABC_transporter-like_CS"/>
</dbReference>
<keyword evidence="4 11" id="KW-0812">Transmembrane</keyword>
<dbReference type="InterPro" id="IPR003593">
    <property type="entry name" value="AAA+_ATPase"/>
</dbReference>
<name>A0A1D1ZZ46_AUXPR</name>
<keyword evidence="8 11" id="KW-0472">Membrane</keyword>
<dbReference type="FunFam" id="3.40.50.300:FF:000997">
    <property type="entry name" value="Multidrug resistance-associated protein 1"/>
    <property type="match status" value="1"/>
</dbReference>
<evidence type="ECO:0000256" key="7">
    <source>
        <dbReference type="ARBA" id="ARBA00022989"/>
    </source>
</evidence>
<feature type="region of interest" description="Disordered" evidence="10">
    <location>
        <begin position="673"/>
        <end position="703"/>
    </location>
</feature>
<evidence type="ECO:0000256" key="8">
    <source>
        <dbReference type="ARBA" id="ARBA00023136"/>
    </source>
</evidence>
<dbReference type="InterPro" id="IPR036640">
    <property type="entry name" value="ABC1_TM_sf"/>
</dbReference>
<dbReference type="GO" id="GO:0016887">
    <property type="term" value="F:ATP hydrolysis activity"/>
    <property type="evidence" value="ECO:0007669"/>
    <property type="project" value="InterPro"/>
</dbReference>
<dbReference type="Gene3D" id="3.40.50.300">
    <property type="entry name" value="P-loop containing nucleotide triphosphate hydrolases"/>
    <property type="match status" value="2"/>
</dbReference>
<evidence type="ECO:0000256" key="6">
    <source>
        <dbReference type="ARBA" id="ARBA00022840"/>
    </source>
</evidence>
<feature type="transmembrane region" description="Helical" evidence="11">
    <location>
        <begin position="162"/>
        <end position="188"/>
    </location>
</feature>
<evidence type="ECO:0000256" key="10">
    <source>
        <dbReference type="SAM" id="MobiDB-lite"/>
    </source>
</evidence>
<dbReference type="PANTHER" id="PTHR24223">
    <property type="entry name" value="ATP-BINDING CASSETTE SUB-FAMILY C"/>
    <property type="match status" value="1"/>
</dbReference>
<dbReference type="CDD" id="cd03250">
    <property type="entry name" value="ABCC_MRP_domain1"/>
    <property type="match status" value="1"/>
</dbReference>
<dbReference type="GO" id="GO:0140359">
    <property type="term" value="F:ABC-type transporter activity"/>
    <property type="evidence" value="ECO:0007669"/>
    <property type="project" value="InterPro"/>
</dbReference>
<keyword evidence="3" id="KW-0813">Transport</keyword>
<evidence type="ECO:0000313" key="14">
    <source>
        <dbReference type="EMBL" id="JAT72226.1"/>
    </source>
</evidence>
<comment type="subcellular location">
    <subcellularLocation>
        <location evidence="1">Membrane</location>
        <topology evidence="1">Multi-pass membrane protein</topology>
    </subcellularLocation>
</comment>